<proteinExistence type="predicted"/>
<reference evidence="2 3" key="1">
    <citation type="journal article" date="2019" name="Mol. Ecol. Resour.">
        <title>Improving Illumina assemblies with Hi-C and long reads: an example with the North African dromedary.</title>
        <authorList>
            <person name="Elbers J.P."/>
            <person name="Rogers M.F."/>
            <person name="Perelman P.L."/>
            <person name="Proskuryakova A.A."/>
            <person name="Serdyukova N.A."/>
            <person name="Johnson W.E."/>
            <person name="Horin P."/>
            <person name="Corander J."/>
            <person name="Murphy D."/>
            <person name="Burger P.A."/>
        </authorList>
    </citation>
    <scope>NUCLEOTIDE SEQUENCE [LARGE SCALE GENOMIC DNA]</scope>
    <source>
        <strain evidence="2">Drom800</strain>
        <tissue evidence="2">Blood</tissue>
    </source>
</reference>
<name>A0A5N4C397_CAMDR</name>
<protein>
    <submittedName>
        <fullName evidence="2">Uncharacterized protein</fullName>
    </submittedName>
</protein>
<dbReference type="Proteomes" id="UP000299084">
    <property type="component" value="Unassembled WGS sequence"/>
</dbReference>
<keyword evidence="3" id="KW-1185">Reference proteome</keyword>
<evidence type="ECO:0000256" key="1">
    <source>
        <dbReference type="SAM" id="MobiDB-lite"/>
    </source>
</evidence>
<dbReference type="EMBL" id="JWIN03000037">
    <property type="protein sequence ID" value="KAB1253144.1"/>
    <property type="molecule type" value="Genomic_DNA"/>
</dbReference>
<gene>
    <name evidence="2" type="ORF">Cadr_000002698</name>
</gene>
<sequence length="87" mass="9754">MLRSARRRLLPKFVTTKWRESQAPPLRVPRRAPGPAPSATRRRLPRFAPLGVPRARRSKISGLLTGIAGKIKGKPRCPSPKPEDRAR</sequence>
<accession>A0A5N4C397</accession>
<evidence type="ECO:0000313" key="3">
    <source>
        <dbReference type="Proteomes" id="UP000299084"/>
    </source>
</evidence>
<feature type="region of interest" description="Disordered" evidence="1">
    <location>
        <begin position="20"/>
        <end position="48"/>
    </location>
</feature>
<organism evidence="2 3">
    <name type="scientific">Camelus dromedarius</name>
    <name type="common">Dromedary</name>
    <name type="synonym">Arabian camel</name>
    <dbReference type="NCBI Taxonomy" id="9838"/>
    <lineage>
        <taxon>Eukaryota</taxon>
        <taxon>Metazoa</taxon>
        <taxon>Chordata</taxon>
        <taxon>Craniata</taxon>
        <taxon>Vertebrata</taxon>
        <taxon>Euteleostomi</taxon>
        <taxon>Mammalia</taxon>
        <taxon>Eutheria</taxon>
        <taxon>Laurasiatheria</taxon>
        <taxon>Artiodactyla</taxon>
        <taxon>Tylopoda</taxon>
        <taxon>Camelidae</taxon>
        <taxon>Camelus</taxon>
    </lineage>
</organism>
<evidence type="ECO:0000313" key="2">
    <source>
        <dbReference type="EMBL" id="KAB1253144.1"/>
    </source>
</evidence>
<dbReference type="AlphaFoldDB" id="A0A5N4C397"/>
<comment type="caution">
    <text evidence="2">The sequence shown here is derived from an EMBL/GenBank/DDBJ whole genome shotgun (WGS) entry which is preliminary data.</text>
</comment>